<evidence type="ECO:0000313" key="3">
    <source>
        <dbReference type="Proteomes" id="UP000307440"/>
    </source>
</evidence>
<proteinExistence type="predicted"/>
<evidence type="ECO:0000259" key="1">
    <source>
        <dbReference type="Pfam" id="PF18803"/>
    </source>
</evidence>
<name>A0A5C3KDD7_COPMA</name>
<organism evidence="2 3">
    <name type="scientific">Coprinopsis marcescibilis</name>
    <name type="common">Agaric fungus</name>
    <name type="synonym">Psathyrella marcescibilis</name>
    <dbReference type="NCBI Taxonomy" id="230819"/>
    <lineage>
        <taxon>Eukaryota</taxon>
        <taxon>Fungi</taxon>
        <taxon>Dikarya</taxon>
        <taxon>Basidiomycota</taxon>
        <taxon>Agaricomycotina</taxon>
        <taxon>Agaricomycetes</taxon>
        <taxon>Agaricomycetidae</taxon>
        <taxon>Agaricales</taxon>
        <taxon>Agaricineae</taxon>
        <taxon>Psathyrellaceae</taxon>
        <taxon>Coprinopsis</taxon>
    </lineage>
</organism>
<dbReference type="Pfam" id="PF18758">
    <property type="entry name" value="KDZ"/>
    <property type="match status" value="1"/>
</dbReference>
<sequence>MLTLSQSDIPFLAFIPEVDCFLNEFLRLESPAGESKICFGCLSSIGTESAPGYSCRLCFATQLRCKACVVKEHSTAPFHFVQEWKGSHFEPTSLKKLGLRVQLGHVPGQPCPRPLCATGDEFVVVHIDGISQVGLDFCGCPSSPPHVVQLLRHRLFPATVTNPLTAATFNVLETFQMLSFTSKCTPYEFVRALVRRTNNSGMVNVPDRYASFLRMIHVWRHIRLLKRSGVGHLIGGSGNMKSGDCALHCPACPRPGINIPKNWKNRALSTRFLYRLFMSIDANFRLKRRDVSSDERDPGLNHGIAYVVEEKKFRAFLEEHGNNIQEKSTCSNYDAIKSAHIRGGKGLAASGLGLTICSRHELRRPLGCGDLQKGERYVNMDYILLSTLKENAPELVTASYDIGCQYGGGFEGRCDSYPEDLNPFDRGHSFLFLVPKFHLPAHVLSCQPRFSFNYTPGVGRTDGEAPERNFSLSNELASSTKEMGPGSRRDTLDDHFGDMNWTKIVSITSTLKERAKEAIKMRRIQVDAFLDFTEALPKKSVTEWTNLVWDWESDPEDNENPFVVTKSVLSAGEVRRRLAEEDAAAIASGDLVEVHADVTPSAFIRQGIEIEETQRKFAADQKGLGTHSTDIQRARIIERSNSLQRRIDAWFTLQALFMPQAVAKRRARQETDGPPDPVYAIPLFLPSALCGSANPDTRLIRCEQQYRIAQAETTLQQLRNYLLFRSHMYNSQKRYSRGTRMSTQSNATIQTVTDNINTTATKYRQIRATISNLSSVTKNLEWERNLKPLEEADVRGLTSDADGGEGSKKLTWIWTTAGTGDDEDEITQSDLRIEWCKSRARAHRWQEECMLLSEELRRVLVTFEWEATEWDDRASLWLSPKTLVAPTPTLWNNVPEIYQREVAQLQDIRNGKVAYARRQASIRRAMIKSAKDVWGSLDTQLGTFIVNNSNKAKKLVECTDIPGDEYTGL</sequence>
<dbReference type="STRING" id="230819.A0A5C3KDD7"/>
<gene>
    <name evidence="2" type="ORF">FA15DRAFT_731679</name>
</gene>
<dbReference type="AlphaFoldDB" id="A0A5C3KDD7"/>
<dbReference type="Proteomes" id="UP000307440">
    <property type="component" value="Unassembled WGS sequence"/>
</dbReference>
<dbReference type="PANTHER" id="PTHR33096">
    <property type="entry name" value="CXC2 DOMAIN-CONTAINING PROTEIN"/>
    <property type="match status" value="1"/>
</dbReference>
<keyword evidence="3" id="KW-1185">Reference proteome</keyword>
<dbReference type="PANTHER" id="PTHR33096:SF1">
    <property type="entry name" value="CXC1-LIKE CYSTEINE CLUSTER ASSOCIATED WITH KDZ TRANSPOSASES DOMAIN-CONTAINING PROTEIN"/>
    <property type="match status" value="1"/>
</dbReference>
<dbReference type="InterPro" id="IPR040521">
    <property type="entry name" value="KDZ"/>
</dbReference>
<reference evidence="2 3" key="1">
    <citation type="journal article" date="2019" name="Nat. Ecol. Evol.">
        <title>Megaphylogeny resolves global patterns of mushroom evolution.</title>
        <authorList>
            <person name="Varga T."/>
            <person name="Krizsan K."/>
            <person name="Foldi C."/>
            <person name="Dima B."/>
            <person name="Sanchez-Garcia M."/>
            <person name="Sanchez-Ramirez S."/>
            <person name="Szollosi G.J."/>
            <person name="Szarkandi J.G."/>
            <person name="Papp V."/>
            <person name="Albert L."/>
            <person name="Andreopoulos W."/>
            <person name="Angelini C."/>
            <person name="Antonin V."/>
            <person name="Barry K.W."/>
            <person name="Bougher N.L."/>
            <person name="Buchanan P."/>
            <person name="Buyck B."/>
            <person name="Bense V."/>
            <person name="Catcheside P."/>
            <person name="Chovatia M."/>
            <person name="Cooper J."/>
            <person name="Damon W."/>
            <person name="Desjardin D."/>
            <person name="Finy P."/>
            <person name="Geml J."/>
            <person name="Haridas S."/>
            <person name="Hughes K."/>
            <person name="Justo A."/>
            <person name="Karasinski D."/>
            <person name="Kautmanova I."/>
            <person name="Kiss B."/>
            <person name="Kocsube S."/>
            <person name="Kotiranta H."/>
            <person name="LaButti K.M."/>
            <person name="Lechner B.E."/>
            <person name="Liimatainen K."/>
            <person name="Lipzen A."/>
            <person name="Lukacs Z."/>
            <person name="Mihaltcheva S."/>
            <person name="Morgado L.N."/>
            <person name="Niskanen T."/>
            <person name="Noordeloos M.E."/>
            <person name="Ohm R.A."/>
            <person name="Ortiz-Santana B."/>
            <person name="Ovrebo C."/>
            <person name="Racz N."/>
            <person name="Riley R."/>
            <person name="Savchenko A."/>
            <person name="Shiryaev A."/>
            <person name="Soop K."/>
            <person name="Spirin V."/>
            <person name="Szebenyi C."/>
            <person name="Tomsovsky M."/>
            <person name="Tulloss R.E."/>
            <person name="Uehling J."/>
            <person name="Grigoriev I.V."/>
            <person name="Vagvolgyi C."/>
            <person name="Papp T."/>
            <person name="Martin F.M."/>
            <person name="Miettinen O."/>
            <person name="Hibbett D.S."/>
            <person name="Nagy L.G."/>
        </authorList>
    </citation>
    <scope>NUCLEOTIDE SEQUENCE [LARGE SCALE GENOMIC DNA]</scope>
    <source>
        <strain evidence="2 3">CBS 121175</strain>
    </source>
</reference>
<protein>
    <recommendedName>
        <fullName evidence="1">CxC2-like cysteine cluster KDZ transposase-associated domain-containing protein</fullName>
    </recommendedName>
</protein>
<evidence type="ECO:0000313" key="2">
    <source>
        <dbReference type="EMBL" id="TFK17974.1"/>
    </source>
</evidence>
<dbReference type="EMBL" id="ML210444">
    <property type="protein sequence ID" value="TFK17974.1"/>
    <property type="molecule type" value="Genomic_DNA"/>
</dbReference>
<feature type="domain" description="CxC2-like cysteine cluster KDZ transposase-associated" evidence="1">
    <location>
        <begin position="94"/>
        <end position="201"/>
    </location>
</feature>
<dbReference type="Pfam" id="PF18803">
    <property type="entry name" value="CxC2"/>
    <property type="match status" value="1"/>
</dbReference>
<dbReference type="InterPro" id="IPR041457">
    <property type="entry name" value="CxC2_KDZ-assoc"/>
</dbReference>
<dbReference type="OrthoDB" id="3257338at2759"/>
<accession>A0A5C3KDD7</accession>